<dbReference type="Proteomes" id="UP000251584">
    <property type="component" value="Unassembled WGS sequence"/>
</dbReference>
<dbReference type="AlphaFoldDB" id="A0A2X2X335"/>
<name>A0A2X2X335_CITKO</name>
<evidence type="ECO:0000313" key="1">
    <source>
        <dbReference type="EMBL" id="SQB20530.1"/>
    </source>
</evidence>
<proteinExistence type="predicted"/>
<evidence type="ECO:0000313" key="2">
    <source>
        <dbReference type="Proteomes" id="UP000251584"/>
    </source>
</evidence>
<accession>A0A2X2X335</accession>
<gene>
    <name evidence="1" type="ORF">NCTC10786_00004</name>
</gene>
<reference evidence="1 2" key="1">
    <citation type="submission" date="2018-06" db="EMBL/GenBank/DDBJ databases">
        <authorList>
            <consortium name="Pathogen Informatics"/>
            <person name="Doyle S."/>
        </authorList>
    </citation>
    <scope>NUCLEOTIDE SEQUENCE [LARGE SCALE GENOMIC DNA]</scope>
    <source>
        <strain evidence="1 2">NCTC10786</strain>
    </source>
</reference>
<dbReference type="EMBL" id="UAVY01000001">
    <property type="protein sequence ID" value="SQB20530.1"/>
    <property type="molecule type" value="Genomic_DNA"/>
</dbReference>
<sequence length="48" mass="5787">MHLARFPRLHFGHFPTPLEPLTQLSRLLGGAKYLDKTRRLHRPCHWRQ</sequence>
<protein>
    <submittedName>
        <fullName evidence="1">D-cysteine desulfhydrase</fullName>
    </submittedName>
</protein>
<organism evidence="1 2">
    <name type="scientific">Citrobacter koseri</name>
    <name type="common">Citrobacter diversus</name>
    <dbReference type="NCBI Taxonomy" id="545"/>
    <lineage>
        <taxon>Bacteria</taxon>
        <taxon>Pseudomonadati</taxon>
        <taxon>Pseudomonadota</taxon>
        <taxon>Gammaproteobacteria</taxon>
        <taxon>Enterobacterales</taxon>
        <taxon>Enterobacteriaceae</taxon>
        <taxon>Citrobacter</taxon>
    </lineage>
</organism>